<protein>
    <submittedName>
        <fullName evidence="5">Response regulator transcription factor</fullName>
    </submittedName>
</protein>
<accession>A0A6M4WX90</accession>
<dbReference type="EMBL" id="CP049838">
    <property type="protein sequence ID" value="QJT04552.1"/>
    <property type="molecule type" value="Genomic_DNA"/>
</dbReference>
<keyword evidence="3" id="KW-0804">Transcription</keyword>
<dbReference type="PANTHER" id="PTHR44688">
    <property type="entry name" value="DNA-BINDING TRANSCRIPTIONAL ACTIVATOR DEVR_DOSR"/>
    <property type="match status" value="1"/>
</dbReference>
<keyword evidence="2" id="KW-0238">DNA-binding</keyword>
<sequence length="209" mass="22915">MRIVISGEENLLNDTLHAVLTSQRFLTVTAAEAKPDIIIRIHTQGSESVEFLHNAANSGIRVPILVLAERVPDSDVRQILAMGAAGILLRDTAARHIPWAIPAISNGCRVVSPEISESMISEYLRNGVMTPQEESARERICRLSRREHEVLHLLSRGMSNREIAGTLFISPETVKDHVRAIRSKLGAPTRVQAAHVAWLARIAATESAA</sequence>
<evidence type="ECO:0000313" key="5">
    <source>
        <dbReference type="EMBL" id="QJT04552.1"/>
    </source>
</evidence>
<evidence type="ECO:0000256" key="2">
    <source>
        <dbReference type="ARBA" id="ARBA00023125"/>
    </source>
</evidence>
<dbReference type="PRINTS" id="PR00038">
    <property type="entry name" value="HTHLUXR"/>
</dbReference>
<name>A0A6M4WX90_9ACTN</name>
<dbReference type="PROSITE" id="PS50043">
    <property type="entry name" value="HTH_LUXR_2"/>
    <property type="match status" value="1"/>
</dbReference>
<reference evidence="5" key="1">
    <citation type="submission" date="2020-03" db="EMBL/GenBank/DDBJ databases">
        <title>Molecular networking-based the target discovery of potent antiproliferative macrolactams: 5/6/7/16 polycyclic ansamycins and glycosylated trienomycin from Streptomyces cacaoi subsp. asoensis.</title>
        <authorList>
            <person name="Liu L.-L."/>
        </authorList>
    </citation>
    <scope>NUCLEOTIDE SEQUENCE [LARGE SCALE GENOMIC DNA]</scope>
    <source>
        <strain evidence="5">H2S5</strain>
    </source>
</reference>
<dbReference type="SMART" id="SM00421">
    <property type="entry name" value="HTH_LUXR"/>
    <property type="match status" value="1"/>
</dbReference>
<dbReference type="InterPro" id="IPR016032">
    <property type="entry name" value="Sig_transdc_resp-reg_C-effctor"/>
</dbReference>
<dbReference type="Pfam" id="PF00196">
    <property type="entry name" value="GerE"/>
    <property type="match status" value="1"/>
</dbReference>
<feature type="domain" description="HTH luxR-type" evidence="4">
    <location>
        <begin position="136"/>
        <end position="201"/>
    </location>
</feature>
<keyword evidence="6" id="KW-1185">Reference proteome</keyword>
<dbReference type="GO" id="GO:0003677">
    <property type="term" value="F:DNA binding"/>
    <property type="evidence" value="ECO:0007669"/>
    <property type="project" value="UniProtKB-KW"/>
</dbReference>
<dbReference type="CDD" id="cd06170">
    <property type="entry name" value="LuxR_C_like"/>
    <property type="match status" value="1"/>
</dbReference>
<gene>
    <name evidence="5" type="ORF">G9272_33190</name>
</gene>
<proteinExistence type="predicted"/>
<evidence type="ECO:0000256" key="3">
    <source>
        <dbReference type="ARBA" id="ARBA00023163"/>
    </source>
</evidence>
<dbReference type="Proteomes" id="UP000502665">
    <property type="component" value="Chromosome"/>
</dbReference>
<evidence type="ECO:0000313" key="6">
    <source>
        <dbReference type="Proteomes" id="UP000502665"/>
    </source>
</evidence>
<dbReference type="SUPFAM" id="SSF46894">
    <property type="entry name" value="C-terminal effector domain of the bipartite response regulators"/>
    <property type="match status" value="1"/>
</dbReference>
<dbReference type="PANTHER" id="PTHR44688:SF16">
    <property type="entry name" value="DNA-BINDING TRANSCRIPTIONAL ACTIVATOR DEVR_DOSR"/>
    <property type="match status" value="1"/>
</dbReference>
<keyword evidence="1" id="KW-0805">Transcription regulation</keyword>
<dbReference type="InterPro" id="IPR000792">
    <property type="entry name" value="Tscrpt_reg_LuxR_C"/>
</dbReference>
<dbReference type="RefSeq" id="WP_171399890.1">
    <property type="nucleotide sequence ID" value="NZ_CP049838.1"/>
</dbReference>
<dbReference type="AlphaFoldDB" id="A0A6M4WX90"/>
<dbReference type="PROSITE" id="PS00622">
    <property type="entry name" value="HTH_LUXR_1"/>
    <property type="match status" value="1"/>
</dbReference>
<organism evidence="5 6">
    <name type="scientific">Streptomyces asoensis</name>
    <dbReference type="NCBI Taxonomy" id="249586"/>
    <lineage>
        <taxon>Bacteria</taxon>
        <taxon>Bacillati</taxon>
        <taxon>Actinomycetota</taxon>
        <taxon>Actinomycetes</taxon>
        <taxon>Kitasatosporales</taxon>
        <taxon>Streptomycetaceae</taxon>
        <taxon>Streptomyces</taxon>
    </lineage>
</organism>
<dbReference type="Gene3D" id="3.40.50.2300">
    <property type="match status" value="1"/>
</dbReference>
<evidence type="ECO:0000259" key="4">
    <source>
        <dbReference type="PROSITE" id="PS50043"/>
    </source>
</evidence>
<evidence type="ECO:0000256" key="1">
    <source>
        <dbReference type="ARBA" id="ARBA00023015"/>
    </source>
</evidence>
<dbReference type="GO" id="GO:0006355">
    <property type="term" value="P:regulation of DNA-templated transcription"/>
    <property type="evidence" value="ECO:0007669"/>
    <property type="project" value="InterPro"/>
</dbReference>